<dbReference type="CDD" id="cd01335">
    <property type="entry name" value="Radical_SAM"/>
    <property type="match status" value="1"/>
</dbReference>
<organism evidence="8 9">
    <name type="scientific">Pontibacillus yanchengensis Y32</name>
    <dbReference type="NCBI Taxonomy" id="1385514"/>
    <lineage>
        <taxon>Bacteria</taxon>
        <taxon>Bacillati</taxon>
        <taxon>Bacillota</taxon>
        <taxon>Bacilli</taxon>
        <taxon>Bacillales</taxon>
        <taxon>Bacillaceae</taxon>
        <taxon>Pontibacillus</taxon>
    </lineage>
</organism>
<dbReference type="GO" id="GO:0003824">
    <property type="term" value="F:catalytic activity"/>
    <property type="evidence" value="ECO:0007669"/>
    <property type="project" value="InterPro"/>
</dbReference>
<keyword evidence="3" id="KW-0949">S-adenosyl-L-methionine</keyword>
<dbReference type="Proteomes" id="UP000030147">
    <property type="component" value="Unassembled WGS sequence"/>
</dbReference>
<gene>
    <name evidence="8" type="ORF">N782_02565</name>
</gene>
<evidence type="ECO:0000256" key="5">
    <source>
        <dbReference type="ARBA" id="ARBA00023004"/>
    </source>
</evidence>
<keyword evidence="6" id="KW-0411">Iron-sulfur</keyword>
<evidence type="ECO:0000256" key="3">
    <source>
        <dbReference type="ARBA" id="ARBA00022691"/>
    </source>
</evidence>
<dbReference type="SUPFAM" id="SSF102114">
    <property type="entry name" value="Radical SAM enzymes"/>
    <property type="match status" value="1"/>
</dbReference>
<sequence>MSFYNNYKELTQISFEKEFSKVTNKDVEQVLEKESLTTRDYLCLLSPSAENYLEEMAQKAHYKTVQHFGKTMQLFLPLYLSDYCVNTCKYCSFSIDNVFPRRILTLEEIEKEAKVIANMGIEHIILLTGESKKHSSVEYLKESMTVLKKYFSSVGIEIQPMNTDEYEELVASGIDGVTVYQEVYNEETYKDIHVKGPKRNYQYRLDTPERACKAGMRNVNIGALLGLDDWRKESFFTGMHAQYLQHAYLETDIGVSFPRIKPNAGEFQPAIEVTDRNLVQAMLALRLFLPHTGITISTREDPTLRENLIPLGVTKMSAASSTEVGGYSEPNENQSQFEISDERSVQEIQQLLHSKGYQPVMKDWQVI</sequence>
<evidence type="ECO:0000313" key="9">
    <source>
        <dbReference type="Proteomes" id="UP000030147"/>
    </source>
</evidence>
<dbReference type="InterPro" id="IPR010722">
    <property type="entry name" value="BATS_dom"/>
</dbReference>
<dbReference type="SFLD" id="SFLDG01060">
    <property type="entry name" value="BATS_domain_containing"/>
    <property type="match status" value="1"/>
</dbReference>
<dbReference type="InterPro" id="IPR007197">
    <property type="entry name" value="rSAM"/>
</dbReference>
<dbReference type="AlphaFoldDB" id="A0A0A2T5B2"/>
<keyword evidence="9" id="KW-1185">Reference proteome</keyword>
<dbReference type="InterPro" id="IPR012726">
    <property type="entry name" value="ThiH"/>
</dbReference>
<dbReference type="InterPro" id="IPR034428">
    <property type="entry name" value="ThiH/NoCL/HydG-like"/>
</dbReference>
<comment type="cofactor">
    <cofactor evidence="1">
        <name>[4Fe-4S] cluster</name>
        <dbReference type="ChEBI" id="CHEBI:49883"/>
    </cofactor>
</comment>
<feature type="domain" description="Radical SAM core" evidence="7">
    <location>
        <begin position="70"/>
        <end position="286"/>
    </location>
</feature>
<evidence type="ECO:0000259" key="7">
    <source>
        <dbReference type="PROSITE" id="PS51918"/>
    </source>
</evidence>
<dbReference type="STRING" id="1385514.N782_02565"/>
<evidence type="ECO:0000256" key="2">
    <source>
        <dbReference type="ARBA" id="ARBA00022485"/>
    </source>
</evidence>
<comment type="caution">
    <text evidence="8">The sequence shown here is derived from an EMBL/GenBank/DDBJ whole genome shotgun (WGS) entry which is preliminary data.</text>
</comment>
<evidence type="ECO:0000256" key="4">
    <source>
        <dbReference type="ARBA" id="ARBA00022723"/>
    </source>
</evidence>
<keyword evidence="5" id="KW-0408">Iron</keyword>
<dbReference type="PANTHER" id="PTHR43583:SF1">
    <property type="entry name" value="2-IMINOACETATE SYNTHASE"/>
    <property type="match status" value="1"/>
</dbReference>
<name>A0A0A2T5B2_9BACI</name>
<dbReference type="PROSITE" id="PS51918">
    <property type="entry name" value="RADICAL_SAM"/>
    <property type="match status" value="1"/>
</dbReference>
<dbReference type="SMART" id="SM00876">
    <property type="entry name" value="BATS"/>
    <property type="match status" value="1"/>
</dbReference>
<dbReference type="SFLD" id="SFLDF00301">
    <property type="entry name" value="2-iminoacetate_synthase_(ThiH)"/>
    <property type="match status" value="1"/>
</dbReference>
<dbReference type="eggNOG" id="COG0502">
    <property type="taxonomic scope" value="Bacteria"/>
</dbReference>
<reference evidence="8 9" key="1">
    <citation type="journal article" date="2015" name="Stand. Genomic Sci.">
        <title>High quality draft genome sequence of the moderately halophilic bacterium Pontibacillus yanchengensis Y32(T) and comparison among Pontibacillus genomes.</title>
        <authorList>
            <person name="Huang J."/>
            <person name="Qiao Z.X."/>
            <person name="Tang J.W."/>
            <person name="Wang G."/>
        </authorList>
    </citation>
    <scope>NUCLEOTIDE SEQUENCE [LARGE SCALE GENOMIC DNA]</scope>
    <source>
        <strain evidence="8 9">Y32</strain>
    </source>
</reference>
<accession>A0A0A2T5B2</accession>
<dbReference type="Gene3D" id="3.20.20.70">
    <property type="entry name" value="Aldolase class I"/>
    <property type="match status" value="1"/>
</dbReference>
<dbReference type="EMBL" id="AVBF01000094">
    <property type="protein sequence ID" value="KGP70967.1"/>
    <property type="molecule type" value="Genomic_DNA"/>
</dbReference>
<dbReference type="PANTHER" id="PTHR43583">
    <property type="entry name" value="2-IMINOACETATE SYNTHASE"/>
    <property type="match status" value="1"/>
</dbReference>
<dbReference type="SFLD" id="SFLDG01081">
    <property type="entry name" value="cleavage_of_the_Ca-Cb_bond_in"/>
    <property type="match status" value="1"/>
</dbReference>
<evidence type="ECO:0000256" key="1">
    <source>
        <dbReference type="ARBA" id="ARBA00001966"/>
    </source>
</evidence>
<dbReference type="GO" id="GO:0005506">
    <property type="term" value="F:iron ion binding"/>
    <property type="evidence" value="ECO:0007669"/>
    <property type="project" value="InterPro"/>
</dbReference>
<evidence type="ECO:0000313" key="8">
    <source>
        <dbReference type="EMBL" id="KGP70967.1"/>
    </source>
</evidence>
<dbReference type="Pfam" id="PF04055">
    <property type="entry name" value="Radical_SAM"/>
    <property type="match status" value="1"/>
</dbReference>
<keyword evidence="2" id="KW-0004">4Fe-4S</keyword>
<proteinExistence type="predicted"/>
<dbReference type="GO" id="GO:0009228">
    <property type="term" value="P:thiamine biosynthetic process"/>
    <property type="evidence" value="ECO:0007669"/>
    <property type="project" value="InterPro"/>
</dbReference>
<dbReference type="OrthoDB" id="9801120at2"/>
<dbReference type="SFLD" id="SFLDS00029">
    <property type="entry name" value="Radical_SAM"/>
    <property type="match status" value="1"/>
</dbReference>
<dbReference type="RefSeq" id="WP_036824281.1">
    <property type="nucleotide sequence ID" value="NZ_AVBF01000094.1"/>
</dbReference>
<dbReference type="GO" id="GO:0051539">
    <property type="term" value="F:4 iron, 4 sulfur cluster binding"/>
    <property type="evidence" value="ECO:0007669"/>
    <property type="project" value="UniProtKB-KW"/>
</dbReference>
<dbReference type="NCBIfam" id="TIGR02351">
    <property type="entry name" value="thiH"/>
    <property type="match status" value="1"/>
</dbReference>
<dbReference type="InterPro" id="IPR058240">
    <property type="entry name" value="rSAM_sf"/>
</dbReference>
<keyword evidence="4" id="KW-0479">Metal-binding</keyword>
<dbReference type="Pfam" id="PF06968">
    <property type="entry name" value="BATS"/>
    <property type="match status" value="1"/>
</dbReference>
<dbReference type="InterPro" id="IPR013785">
    <property type="entry name" value="Aldolase_TIM"/>
</dbReference>
<evidence type="ECO:0000256" key="6">
    <source>
        <dbReference type="ARBA" id="ARBA00023014"/>
    </source>
</evidence>
<protein>
    <submittedName>
        <fullName evidence="8">Thiamine biosynthesis protein ThiH</fullName>
    </submittedName>
</protein>